<organism evidence="2 3">
    <name type="scientific">Lujinxingia vulgaris</name>
    <dbReference type="NCBI Taxonomy" id="2600176"/>
    <lineage>
        <taxon>Bacteria</taxon>
        <taxon>Deltaproteobacteria</taxon>
        <taxon>Bradymonadales</taxon>
        <taxon>Lujinxingiaceae</taxon>
        <taxon>Lujinxingia</taxon>
    </lineage>
</organism>
<evidence type="ECO:0000313" key="2">
    <source>
        <dbReference type="EMBL" id="TXD31816.1"/>
    </source>
</evidence>
<proteinExistence type="predicted"/>
<dbReference type="AlphaFoldDB" id="A0A5C6X5I7"/>
<accession>A0A5C6X5I7</accession>
<dbReference type="EMBL" id="VOSL01000145">
    <property type="protein sequence ID" value="TXD31816.1"/>
    <property type="molecule type" value="Genomic_DNA"/>
</dbReference>
<sequence length="258" mass="28637">MIDRSTEGSFMTTVKFKWSAIAVLVAAATALSASPAAAQQALDEELEQYWTSERDLRVLRDRLYDREGRIGAGIYTGLMSSEPFYYYIPVGGRVSYHFSDQLGVEVGGAFMNAEGVLTRNTQLMDFLISDRGEGFDPATDTEDRFLWRANAVVTWSPFYGKLALLQRKLSHFDLNVAAGLGAVSVERPDITRESASTKLTVEGVLGVGAHFFVTPDLTVRLDGRGYLYRGAQFSHNEDSFFGQLRLPVEFLVGASYHF</sequence>
<evidence type="ECO:0000313" key="3">
    <source>
        <dbReference type="Proteomes" id="UP000321046"/>
    </source>
</evidence>
<protein>
    <submittedName>
        <fullName evidence="2">Outer membrane beta-barrel domain-containing protein</fullName>
    </submittedName>
</protein>
<dbReference type="InterPro" id="IPR011250">
    <property type="entry name" value="OMP/PagP_B-barrel"/>
</dbReference>
<comment type="caution">
    <text evidence="2">The sequence shown here is derived from an EMBL/GenBank/DDBJ whole genome shotgun (WGS) entry which is preliminary data.</text>
</comment>
<dbReference type="NCBIfam" id="TIGR04565">
    <property type="entry name" value="OMP_myx_plus"/>
    <property type="match status" value="1"/>
</dbReference>
<dbReference type="Gene3D" id="2.40.160.20">
    <property type="match status" value="1"/>
</dbReference>
<gene>
    <name evidence="2" type="ORF">FRC96_20310</name>
</gene>
<feature type="chain" id="PRO_5022959636" evidence="1">
    <location>
        <begin position="39"/>
        <end position="258"/>
    </location>
</feature>
<evidence type="ECO:0000256" key="1">
    <source>
        <dbReference type="SAM" id="SignalP"/>
    </source>
</evidence>
<reference evidence="2 3" key="1">
    <citation type="submission" date="2019-08" db="EMBL/GenBank/DDBJ databases">
        <title>Bradymonadales sp. TMQ2.</title>
        <authorList>
            <person name="Liang Q."/>
        </authorList>
    </citation>
    <scope>NUCLEOTIDE SEQUENCE [LARGE SCALE GENOMIC DNA]</scope>
    <source>
        <strain evidence="2 3">TMQ2</strain>
    </source>
</reference>
<dbReference type="InterPro" id="IPR030820">
    <property type="entry name" value="OMP_myx_plus_Proteobacteria"/>
</dbReference>
<dbReference type="OrthoDB" id="5495025at2"/>
<dbReference type="Proteomes" id="UP000321046">
    <property type="component" value="Unassembled WGS sequence"/>
</dbReference>
<keyword evidence="1" id="KW-0732">Signal</keyword>
<dbReference type="SUPFAM" id="SSF56925">
    <property type="entry name" value="OMPA-like"/>
    <property type="match status" value="1"/>
</dbReference>
<feature type="signal peptide" evidence="1">
    <location>
        <begin position="1"/>
        <end position="38"/>
    </location>
</feature>
<name>A0A5C6X5I7_9DELT</name>